<evidence type="ECO:0000313" key="3">
    <source>
        <dbReference type="Proteomes" id="UP000184512"/>
    </source>
</evidence>
<dbReference type="RefSeq" id="WP_139280119.1">
    <property type="nucleotide sequence ID" value="NZ_FQZG01000018.1"/>
</dbReference>
<dbReference type="InterPro" id="IPR045528">
    <property type="entry name" value="DO-GTPase2"/>
</dbReference>
<dbReference type="AlphaFoldDB" id="A0A1M6EQ07"/>
<dbReference type="STRING" id="1123357.SAMN02745244_01240"/>
<feature type="domain" description="Double-GTPase 2" evidence="1">
    <location>
        <begin position="36"/>
        <end position="248"/>
    </location>
</feature>
<protein>
    <recommendedName>
        <fullName evidence="1">Double-GTPase 2 domain-containing protein</fullName>
    </recommendedName>
</protein>
<sequence length="323" mass="35151">MTVCPSCYRAVTSTGACPSCKFDVPVEWLASTPLALAITGARTAGKSVLIGVMMDQFEYFLGERHQSFLNPLGTTKDRFEHKYRQPLFEQRNLLPPTPPVRDQGLEPLMWSFEYGGQRVCLSIIDAAGEDFESLAPSDAQFRYLGFADLIVSMVDPLKVPGVAAVLEGVVTVPRGSGHDLEVLRSVLAARAAHRQQGGPEQVLGIVLSKFDVLQRMRELSASPWQSIFNRPGSTLQRDPSMVSEFDNRQDADLLQHELHGLLGQMGAGMLLTAAAEAQIPYRLFATSALGSEPNASTVGRGGIVPFRVLDVLQAALTKKIGVR</sequence>
<reference evidence="3" key="1">
    <citation type="submission" date="2016-11" db="EMBL/GenBank/DDBJ databases">
        <authorList>
            <person name="Varghese N."/>
            <person name="Submissions S."/>
        </authorList>
    </citation>
    <scope>NUCLEOTIDE SEQUENCE [LARGE SCALE GENOMIC DNA]</scope>
    <source>
        <strain evidence="3">DSM 12906</strain>
    </source>
</reference>
<dbReference type="Proteomes" id="UP000184512">
    <property type="component" value="Unassembled WGS sequence"/>
</dbReference>
<dbReference type="Pfam" id="PF19993">
    <property type="entry name" value="DO-GTPase2"/>
    <property type="match status" value="1"/>
</dbReference>
<dbReference type="OrthoDB" id="143162at2"/>
<accession>A0A1M6EQ07</accession>
<organism evidence="2 3">
    <name type="scientific">Tessaracoccus bendigoensis DSM 12906</name>
    <dbReference type="NCBI Taxonomy" id="1123357"/>
    <lineage>
        <taxon>Bacteria</taxon>
        <taxon>Bacillati</taxon>
        <taxon>Actinomycetota</taxon>
        <taxon>Actinomycetes</taxon>
        <taxon>Propionibacteriales</taxon>
        <taxon>Propionibacteriaceae</taxon>
        <taxon>Tessaracoccus</taxon>
    </lineage>
</organism>
<evidence type="ECO:0000259" key="1">
    <source>
        <dbReference type="Pfam" id="PF19993"/>
    </source>
</evidence>
<gene>
    <name evidence="2" type="ORF">SAMN02745244_01240</name>
</gene>
<name>A0A1M6EQ07_9ACTN</name>
<keyword evidence="3" id="KW-1185">Reference proteome</keyword>
<proteinExistence type="predicted"/>
<evidence type="ECO:0000313" key="2">
    <source>
        <dbReference type="EMBL" id="SHI87390.1"/>
    </source>
</evidence>
<dbReference type="EMBL" id="FQZG01000018">
    <property type="protein sequence ID" value="SHI87390.1"/>
    <property type="molecule type" value="Genomic_DNA"/>
</dbReference>